<dbReference type="WBParaSite" id="ECPE_0001806501-mRNA-1">
    <property type="protein sequence ID" value="ECPE_0001806501-mRNA-1"/>
    <property type="gene ID" value="ECPE_0001806501"/>
</dbReference>
<dbReference type="Proteomes" id="UP000272942">
    <property type="component" value="Unassembled WGS sequence"/>
</dbReference>
<name>A0A183BFN4_9TREM</name>
<reference evidence="4" key="1">
    <citation type="submission" date="2016-06" db="UniProtKB">
        <authorList>
            <consortium name="WormBaseParasite"/>
        </authorList>
    </citation>
    <scope>IDENTIFICATION</scope>
</reference>
<keyword evidence="3" id="KW-1185">Reference proteome</keyword>
<evidence type="ECO:0000256" key="1">
    <source>
        <dbReference type="SAM" id="MobiDB-lite"/>
    </source>
</evidence>
<protein>
    <submittedName>
        <fullName evidence="4">Reverse transcriptase domain-containing protein</fullName>
    </submittedName>
</protein>
<dbReference type="EMBL" id="UZAN01073841">
    <property type="protein sequence ID" value="VDP95411.1"/>
    <property type="molecule type" value="Genomic_DNA"/>
</dbReference>
<evidence type="ECO:0000313" key="3">
    <source>
        <dbReference type="Proteomes" id="UP000272942"/>
    </source>
</evidence>
<proteinExistence type="predicted"/>
<dbReference type="AlphaFoldDB" id="A0A183BFN4"/>
<dbReference type="Gene3D" id="3.10.10.10">
    <property type="entry name" value="HIV Type 1 Reverse Transcriptase, subunit A, domain 1"/>
    <property type="match status" value="1"/>
</dbReference>
<feature type="region of interest" description="Disordered" evidence="1">
    <location>
        <begin position="42"/>
        <end position="61"/>
    </location>
</feature>
<evidence type="ECO:0000313" key="4">
    <source>
        <dbReference type="WBParaSite" id="ECPE_0001806501-mRNA-1"/>
    </source>
</evidence>
<organism evidence="4">
    <name type="scientific">Echinostoma caproni</name>
    <dbReference type="NCBI Taxonomy" id="27848"/>
    <lineage>
        <taxon>Eukaryota</taxon>
        <taxon>Metazoa</taxon>
        <taxon>Spiralia</taxon>
        <taxon>Lophotrochozoa</taxon>
        <taxon>Platyhelminthes</taxon>
        <taxon>Trematoda</taxon>
        <taxon>Digenea</taxon>
        <taxon>Plagiorchiida</taxon>
        <taxon>Echinostomata</taxon>
        <taxon>Echinostomatoidea</taxon>
        <taxon>Echinostomatidae</taxon>
        <taxon>Echinostoma</taxon>
    </lineage>
</organism>
<dbReference type="OrthoDB" id="6220944at2759"/>
<dbReference type="SUPFAM" id="SSF56672">
    <property type="entry name" value="DNA/RNA polymerases"/>
    <property type="match status" value="1"/>
</dbReference>
<evidence type="ECO:0000313" key="2">
    <source>
        <dbReference type="EMBL" id="VDP95411.1"/>
    </source>
</evidence>
<feature type="compositionally biased region" description="Polar residues" evidence="1">
    <location>
        <begin position="48"/>
        <end position="58"/>
    </location>
</feature>
<reference evidence="2 3" key="2">
    <citation type="submission" date="2018-11" db="EMBL/GenBank/DDBJ databases">
        <authorList>
            <consortium name="Pathogen Informatics"/>
        </authorList>
    </citation>
    <scope>NUCLEOTIDE SEQUENCE [LARGE SCALE GENOMIC DNA]</scope>
    <source>
        <strain evidence="2 3">Egypt</strain>
    </source>
</reference>
<gene>
    <name evidence="2" type="ORF">ECPE_LOCUS18019</name>
</gene>
<dbReference type="InterPro" id="IPR043502">
    <property type="entry name" value="DNA/RNA_pol_sf"/>
</dbReference>
<sequence>MLEKKEITFTEARKLCEQSDDLCAATNAGTPVLFHRQSTKPLRDAPNVHNSAQVSQVPRASRIQPKAATNRCFSGGEYHLRSTCRFHNSTCHAYGKMGHIRKCFDNVGGMKVQSVKLEVDGKTVFLKRRVLPYVQREGVLKALQKVKQNGMISKVESSAWATPIIMAMKIEGRTPRNCGYYRLTLNPRLRRCAVTTMEPEDCT</sequence>
<accession>A0A183BFN4</accession>